<dbReference type="Gene3D" id="2.40.33.20">
    <property type="entry name" value="PK beta-barrel domain-like"/>
    <property type="match status" value="1"/>
</dbReference>
<dbReference type="GO" id="GO:0030170">
    <property type="term" value="F:pyridoxal phosphate binding"/>
    <property type="evidence" value="ECO:0007669"/>
    <property type="project" value="InterPro"/>
</dbReference>
<dbReference type="AlphaFoldDB" id="A0A6J4Q340"/>
<dbReference type="InterPro" id="IPR052716">
    <property type="entry name" value="MOSC_domain"/>
</dbReference>
<feature type="compositionally biased region" description="Low complexity" evidence="1">
    <location>
        <begin position="145"/>
        <end position="166"/>
    </location>
</feature>
<sequence length="166" mass="17944">MQGTVAAVSRSATHTSSKSNGKSIRLLAGLGVDRRRAHLGEIVRHRSRVRQDPTRLNLRQVLLVRAELHDELRAAGFRASAGQMGENVTTRGTDLLGLPPGTTLRLGEAASVEVTGLRSPCRQLDNLQRGLMKAVLDRDERGATSPARPASWAPSSPAASYHPRTR</sequence>
<dbReference type="InterPro" id="IPR011037">
    <property type="entry name" value="Pyrv_Knase-like_insert_dom_sf"/>
</dbReference>
<evidence type="ECO:0000259" key="2">
    <source>
        <dbReference type="PROSITE" id="PS51340"/>
    </source>
</evidence>
<gene>
    <name evidence="3" type="ORF">AVDCRST_MAG55-2805</name>
</gene>
<dbReference type="EMBL" id="CADCUZ010000139">
    <property type="protein sequence ID" value="CAA9433216.1"/>
    <property type="molecule type" value="Genomic_DNA"/>
</dbReference>
<protein>
    <submittedName>
        <fullName evidence="3">Uncharacterized protein conserved in bacteria</fullName>
    </submittedName>
</protein>
<reference evidence="3" key="1">
    <citation type="submission" date="2020-02" db="EMBL/GenBank/DDBJ databases">
        <authorList>
            <person name="Meier V. D."/>
        </authorList>
    </citation>
    <scope>NUCLEOTIDE SEQUENCE</scope>
    <source>
        <strain evidence="3">AVDCRST_MAG55</strain>
    </source>
</reference>
<feature type="domain" description="MOSC" evidence="2">
    <location>
        <begin position="24"/>
        <end position="166"/>
    </location>
</feature>
<feature type="region of interest" description="Disordered" evidence="1">
    <location>
        <begin position="1"/>
        <end position="20"/>
    </location>
</feature>
<name>A0A6J4Q340_9ACTN</name>
<proteinExistence type="predicted"/>
<dbReference type="GO" id="GO:0030151">
    <property type="term" value="F:molybdenum ion binding"/>
    <property type="evidence" value="ECO:0007669"/>
    <property type="project" value="InterPro"/>
</dbReference>
<dbReference type="PANTHER" id="PTHR36930">
    <property type="entry name" value="METAL-SULFUR CLUSTER BIOSYNTHESIS PROTEINS YUAD-RELATED"/>
    <property type="match status" value="1"/>
</dbReference>
<evidence type="ECO:0000256" key="1">
    <source>
        <dbReference type="SAM" id="MobiDB-lite"/>
    </source>
</evidence>
<organism evidence="3">
    <name type="scientific">uncultured Rubrobacteraceae bacterium</name>
    <dbReference type="NCBI Taxonomy" id="349277"/>
    <lineage>
        <taxon>Bacteria</taxon>
        <taxon>Bacillati</taxon>
        <taxon>Actinomycetota</taxon>
        <taxon>Rubrobacteria</taxon>
        <taxon>Rubrobacterales</taxon>
        <taxon>Rubrobacteraceae</taxon>
        <taxon>environmental samples</taxon>
    </lineage>
</organism>
<accession>A0A6J4Q340</accession>
<dbReference type="Pfam" id="PF03473">
    <property type="entry name" value="MOSC"/>
    <property type="match status" value="1"/>
</dbReference>
<dbReference type="PROSITE" id="PS51340">
    <property type="entry name" value="MOSC"/>
    <property type="match status" value="1"/>
</dbReference>
<feature type="compositionally biased region" description="Polar residues" evidence="1">
    <location>
        <begin position="10"/>
        <end position="20"/>
    </location>
</feature>
<dbReference type="GO" id="GO:0003824">
    <property type="term" value="F:catalytic activity"/>
    <property type="evidence" value="ECO:0007669"/>
    <property type="project" value="InterPro"/>
</dbReference>
<dbReference type="PANTHER" id="PTHR36930:SF1">
    <property type="entry name" value="MOSC DOMAIN-CONTAINING PROTEIN"/>
    <property type="match status" value="1"/>
</dbReference>
<evidence type="ECO:0000313" key="3">
    <source>
        <dbReference type="EMBL" id="CAA9433216.1"/>
    </source>
</evidence>
<dbReference type="InterPro" id="IPR005302">
    <property type="entry name" value="MoCF_Sase_C"/>
</dbReference>
<feature type="region of interest" description="Disordered" evidence="1">
    <location>
        <begin position="137"/>
        <end position="166"/>
    </location>
</feature>
<dbReference type="SUPFAM" id="SSF50800">
    <property type="entry name" value="PK beta-barrel domain-like"/>
    <property type="match status" value="1"/>
</dbReference>